<feature type="domain" description="Endo-1,3(4)-beta-glucanase 1 carbohydrate binding" evidence="1">
    <location>
        <begin position="24"/>
        <end position="63"/>
    </location>
</feature>
<accession>A0AAD6UT27</accession>
<reference evidence="2" key="1">
    <citation type="submission" date="2023-03" db="EMBL/GenBank/DDBJ databases">
        <title>Massive genome expansion in bonnet fungi (Mycena s.s.) driven by repeated elements and novel gene families across ecological guilds.</title>
        <authorList>
            <consortium name="Lawrence Berkeley National Laboratory"/>
            <person name="Harder C.B."/>
            <person name="Miyauchi S."/>
            <person name="Viragh M."/>
            <person name="Kuo A."/>
            <person name="Thoen E."/>
            <person name="Andreopoulos B."/>
            <person name="Lu D."/>
            <person name="Skrede I."/>
            <person name="Drula E."/>
            <person name="Henrissat B."/>
            <person name="Morin E."/>
            <person name="Kohler A."/>
            <person name="Barry K."/>
            <person name="LaButti K."/>
            <person name="Morin E."/>
            <person name="Salamov A."/>
            <person name="Lipzen A."/>
            <person name="Mereny Z."/>
            <person name="Hegedus B."/>
            <person name="Baldrian P."/>
            <person name="Stursova M."/>
            <person name="Weitz H."/>
            <person name="Taylor A."/>
            <person name="Grigoriev I.V."/>
            <person name="Nagy L.G."/>
            <person name="Martin F."/>
            <person name="Kauserud H."/>
        </authorList>
    </citation>
    <scope>NUCLEOTIDE SEQUENCE</scope>
    <source>
        <strain evidence="2">9144</strain>
    </source>
</reference>
<dbReference type="InterPro" id="IPR018909">
    <property type="entry name" value="Eng1_septum"/>
</dbReference>
<gene>
    <name evidence="2" type="ORF">GGX14DRAFT_576503</name>
</gene>
<name>A0AAD6UT27_9AGAR</name>
<organism evidence="2 3">
    <name type="scientific">Mycena pura</name>
    <dbReference type="NCBI Taxonomy" id="153505"/>
    <lineage>
        <taxon>Eukaryota</taxon>
        <taxon>Fungi</taxon>
        <taxon>Dikarya</taxon>
        <taxon>Basidiomycota</taxon>
        <taxon>Agaricomycotina</taxon>
        <taxon>Agaricomycetes</taxon>
        <taxon>Agaricomycetidae</taxon>
        <taxon>Agaricales</taxon>
        <taxon>Marasmiineae</taxon>
        <taxon>Mycenaceae</taxon>
        <taxon>Mycena</taxon>
    </lineage>
</organism>
<dbReference type="GO" id="GO:0030246">
    <property type="term" value="F:carbohydrate binding"/>
    <property type="evidence" value="ECO:0007669"/>
    <property type="project" value="InterPro"/>
</dbReference>
<dbReference type="EMBL" id="JARJCW010000100">
    <property type="protein sequence ID" value="KAJ7194184.1"/>
    <property type="molecule type" value="Genomic_DNA"/>
</dbReference>
<evidence type="ECO:0000259" key="1">
    <source>
        <dbReference type="Pfam" id="PF10645"/>
    </source>
</evidence>
<feature type="domain" description="Endo-1,3(4)-beta-glucanase 1 carbohydrate binding" evidence="1">
    <location>
        <begin position="77"/>
        <end position="124"/>
    </location>
</feature>
<dbReference type="Pfam" id="PF10645">
    <property type="entry name" value="Carb_bind"/>
    <property type="match status" value="2"/>
</dbReference>
<proteinExistence type="predicted"/>
<keyword evidence="3" id="KW-1185">Reference proteome</keyword>
<evidence type="ECO:0000313" key="3">
    <source>
        <dbReference type="Proteomes" id="UP001219525"/>
    </source>
</evidence>
<evidence type="ECO:0000313" key="2">
    <source>
        <dbReference type="EMBL" id="KAJ7194184.1"/>
    </source>
</evidence>
<sequence>MRCTPHPRHVQASHNSAEAKLTELQYTCFDESFLCPIINGDRTLRCGDACYSTTQYTCSNNSLQQKPQEGSGTTEVCGGQLFFPSKYVCYDGNFLCPIANGVATLRCEDACYDPDVYTCTGGNLALAPRA</sequence>
<dbReference type="AlphaFoldDB" id="A0AAD6UT27"/>
<dbReference type="Proteomes" id="UP001219525">
    <property type="component" value="Unassembled WGS sequence"/>
</dbReference>
<comment type="caution">
    <text evidence="2">The sequence shown here is derived from an EMBL/GenBank/DDBJ whole genome shotgun (WGS) entry which is preliminary data.</text>
</comment>
<protein>
    <submittedName>
        <fullName evidence="2">Carbohydrate binding-domain-containing protein</fullName>
    </submittedName>
</protein>